<dbReference type="SUPFAM" id="SSF109998">
    <property type="entry name" value="Triger factor/SurA peptide-binding domain-like"/>
    <property type="match status" value="1"/>
</dbReference>
<dbReference type="AlphaFoldDB" id="A0A8J7L5F2"/>
<accession>A0A8J7L5F2</accession>
<dbReference type="EC" id="5.2.1.8" evidence="2"/>
<dbReference type="EMBL" id="JAECZB010000097">
    <property type="protein sequence ID" value="MBH8555791.1"/>
    <property type="molecule type" value="Genomic_DNA"/>
</dbReference>
<dbReference type="Proteomes" id="UP000599391">
    <property type="component" value="Unassembled WGS sequence"/>
</dbReference>
<dbReference type="PANTHER" id="PTHR47245:SF1">
    <property type="entry name" value="FOLDASE PROTEIN PRSA"/>
    <property type="match status" value="1"/>
</dbReference>
<gene>
    <name evidence="8" type="ORF">I8751_26280</name>
</gene>
<comment type="catalytic activity">
    <reaction evidence="1">
        <text>[protein]-peptidylproline (omega=180) = [protein]-peptidylproline (omega=0)</text>
        <dbReference type="Rhea" id="RHEA:16237"/>
        <dbReference type="Rhea" id="RHEA-COMP:10747"/>
        <dbReference type="Rhea" id="RHEA-COMP:10748"/>
        <dbReference type="ChEBI" id="CHEBI:83833"/>
        <dbReference type="ChEBI" id="CHEBI:83834"/>
        <dbReference type="EC" id="5.2.1.8"/>
    </reaction>
</comment>
<keyword evidence="9" id="KW-1185">Reference proteome</keyword>
<name>A0A8J7L5F2_9CYAN</name>
<evidence type="ECO:0000313" key="9">
    <source>
        <dbReference type="Proteomes" id="UP000599391"/>
    </source>
</evidence>
<evidence type="ECO:0000256" key="4">
    <source>
        <dbReference type="ARBA" id="ARBA00023110"/>
    </source>
</evidence>
<keyword evidence="4 6" id="KW-0697">Rotamase</keyword>
<evidence type="ECO:0000256" key="2">
    <source>
        <dbReference type="ARBA" id="ARBA00013194"/>
    </source>
</evidence>
<evidence type="ECO:0000259" key="7">
    <source>
        <dbReference type="PROSITE" id="PS50198"/>
    </source>
</evidence>
<dbReference type="PANTHER" id="PTHR47245">
    <property type="entry name" value="PEPTIDYLPROLYL ISOMERASE"/>
    <property type="match status" value="1"/>
</dbReference>
<evidence type="ECO:0000256" key="6">
    <source>
        <dbReference type="PROSITE-ProRule" id="PRU00278"/>
    </source>
</evidence>
<dbReference type="PROSITE" id="PS50198">
    <property type="entry name" value="PPIC_PPIASE_2"/>
    <property type="match status" value="1"/>
</dbReference>
<dbReference type="InterPro" id="IPR027304">
    <property type="entry name" value="Trigger_fact/SurA_dom_sf"/>
</dbReference>
<protein>
    <recommendedName>
        <fullName evidence="2">peptidylprolyl isomerase</fullName>
        <ecNumber evidence="2">5.2.1.8</ecNumber>
    </recommendedName>
</protein>
<comment type="caution">
    <text evidence="8">The sequence shown here is derived from an EMBL/GenBank/DDBJ whole genome shotgun (WGS) entry which is preliminary data.</text>
</comment>
<dbReference type="Pfam" id="PF00639">
    <property type="entry name" value="Rotamase"/>
    <property type="match status" value="1"/>
</dbReference>
<dbReference type="RefSeq" id="WP_214442019.1">
    <property type="nucleotide sequence ID" value="NZ_JAECZB010000097.1"/>
</dbReference>
<evidence type="ECO:0000313" key="8">
    <source>
        <dbReference type="EMBL" id="MBH8555791.1"/>
    </source>
</evidence>
<sequence length="253" mass="29565">MESTVFLTADDQPISLGQALRYLKSSGRLESVIWEIIGQYVIEQELQTIEEFDIGADLIDQVVMDFRLEHQLTDYKSFQEWLTSEGIDYTTFRKQITFNLKLETLKAQVTEPNIQEYFIERKIFLDRIVLSRLVTQEQALAEELKSQILEDGARFEQLVQEYSIEDDRIFNGMMGAVSRGTMPDVLRGAVDLANPGELIGPLEIDRLWYLVRVEKFLEASLEEQLKQELKDELFEQWLEEKIQNINVKLQVEF</sequence>
<reference evidence="8 9" key="1">
    <citation type="journal article" date="2021" name="Int. J. Syst. Evol. Microbiol.">
        <title>Amazonocrinis nigriterrae gen. nov., sp. nov., Atlanticothrix silvestris gen. nov., sp. nov. and Dendronalium phyllosphericum gen. nov., sp. nov., nostocacean cyanobacteria from Brazilian environments.</title>
        <authorList>
            <person name="Alvarenga D.O."/>
            <person name="Andreote A.P.D."/>
            <person name="Branco L.H.Z."/>
            <person name="Delbaje E."/>
            <person name="Cruz R.B."/>
            <person name="Varani A.M."/>
            <person name="Fiore M.F."/>
        </authorList>
    </citation>
    <scope>NUCLEOTIDE SEQUENCE [LARGE SCALE GENOMIC DNA]</scope>
    <source>
        <strain evidence="8 9">CENA357</strain>
    </source>
</reference>
<dbReference type="InterPro" id="IPR000297">
    <property type="entry name" value="PPIase_PpiC"/>
</dbReference>
<keyword evidence="5 6" id="KW-0413">Isomerase</keyword>
<organism evidence="8 9">
    <name type="scientific">Atlanticothrix silvestris CENA357</name>
    <dbReference type="NCBI Taxonomy" id="1725252"/>
    <lineage>
        <taxon>Bacteria</taxon>
        <taxon>Bacillati</taxon>
        <taxon>Cyanobacteriota</taxon>
        <taxon>Cyanophyceae</taxon>
        <taxon>Nostocales</taxon>
        <taxon>Nodulariaceae</taxon>
        <taxon>Atlanticothrix</taxon>
        <taxon>Atlanticothrix silvestris</taxon>
    </lineage>
</organism>
<dbReference type="Gene3D" id="3.10.50.40">
    <property type="match status" value="1"/>
</dbReference>
<evidence type="ECO:0000256" key="1">
    <source>
        <dbReference type="ARBA" id="ARBA00000971"/>
    </source>
</evidence>
<dbReference type="InterPro" id="IPR050245">
    <property type="entry name" value="PrsA_foldase"/>
</dbReference>
<feature type="domain" description="PpiC" evidence="7">
    <location>
        <begin position="133"/>
        <end position="215"/>
    </location>
</feature>
<dbReference type="InterPro" id="IPR046357">
    <property type="entry name" value="PPIase_dom_sf"/>
</dbReference>
<evidence type="ECO:0000256" key="3">
    <source>
        <dbReference type="ARBA" id="ARBA00022729"/>
    </source>
</evidence>
<evidence type="ECO:0000256" key="5">
    <source>
        <dbReference type="ARBA" id="ARBA00023235"/>
    </source>
</evidence>
<dbReference type="SUPFAM" id="SSF54534">
    <property type="entry name" value="FKBP-like"/>
    <property type="match status" value="1"/>
</dbReference>
<proteinExistence type="predicted"/>
<keyword evidence="3" id="KW-0732">Signal</keyword>
<dbReference type="GO" id="GO:0003755">
    <property type="term" value="F:peptidyl-prolyl cis-trans isomerase activity"/>
    <property type="evidence" value="ECO:0007669"/>
    <property type="project" value="UniProtKB-KW"/>
</dbReference>